<reference evidence="3 4" key="1">
    <citation type="submission" date="2014-06" db="EMBL/GenBank/DDBJ databases">
        <title>Evolutionary Origins and Diversification of the Mycorrhizal Mutualists.</title>
        <authorList>
            <consortium name="DOE Joint Genome Institute"/>
            <consortium name="Mycorrhizal Genomics Consortium"/>
            <person name="Kohler A."/>
            <person name="Kuo A."/>
            <person name="Nagy L.G."/>
            <person name="Floudas D."/>
            <person name="Copeland A."/>
            <person name="Barry K.W."/>
            <person name="Cichocki N."/>
            <person name="Veneault-Fourrey C."/>
            <person name="LaButti K."/>
            <person name="Lindquist E.A."/>
            <person name="Lipzen A."/>
            <person name="Lundell T."/>
            <person name="Morin E."/>
            <person name="Murat C."/>
            <person name="Riley R."/>
            <person name="Ohm R."/>
            <person name="Sun H."/>
            <person name="Tunlid A."/>
            <person name="Henrissat B."/>
            <person name="Grigoriev I.V."/>
            <person name="Hibbett D.S."/>
            <person name="Martin F."/>
        </authorList>
    </citation>
    <scope>NUCLEOTIDE SEQUENCE [LARGE SCALE GENOMIC DNA]</scope>
    <source>
        <strain evidence="3 4">SS14</strain>
    </source>
</reference>
<organism evidence="3 4">
    <name type="scientific">Sphaerobolus stellatus (strain SS14)</name>
    <dbReference type="NCBI Taxonomy" id="990650"/>
    <lineage>
        <taxon>Eukaryota</taxon>
        <taxon>Fungi</taxon>
        <taxon>Dikarya</taxon>
        <taxon>Basidiomycota</taxon>
        <taxon>Agaricomycotina</taxon>
        <taxon>Agaricomycetes</taxon>
        <taxon>Phallomycetidae</taxon>
        <taxon>Geastrales</taxon>
        <taxon>Sphaerobolaceae</taxon>
        <taxon>Sphaerobolus</taxon>
    </lineage>
</organism>
<dbReference type="OrthoDB" id="2576311at2759"/>
<sequence>MTLFLPVLALSLRAYAAVNVTASCASDSNFGWTLNSEGESPCKVAAQLQAACNNGSFALAPLGFGYQYPGPPIGGSNECACSTVTFSLMAACVDCQNGFPQTWAVWKTNCTPGEIGLQTFPEGIPKNVSIPTWAFLDVTGFDEWDSTASLTEHEKGTPDVTSLNAINRTSSPITPQSSSNTTPQSSSNFLTRFGVGRLAGVVIGSTAGMAIIGKVDSSTMEPEPLAAQIAPTAYRKNPTEAPGLLHNLSIVSCRRRYTDPIAKPNMNKPVVQTQVSAIRPYG</sequence>
<dbReference type="AlphaFoldDB" id="A0A0C9V3B9"/>
<keyword evidence="4" id="KW-1185">Reference proteome</keyword>
<evidence type="ECO:0000256" key="2">
    <source>
        <dbReference type="SAM" id="SignalP"/>
    </source>
</evidence>
<dbReference type="HOGENOM" id="CLU_987548_0_0_1"/>
<protein>
    <submittedName>
        <fullName evidence="3">Uncharacterized protein</fullName>
    </submittedName>
</protein>
<feature type="compositionally biased region" description="Polar residues" evidence="1">
    <location>
        <begin position="159"/>
        <end position="168"/>
    </location>
</feature>
<name>A0A0C9V3B9_SPHS4</name>
<keyword evidence="2" id="KW-0732">Signal</keyword>
<feature type="region of interest" description="Disordered" evidence="1">
    <location>
        <begin position="150"/>
        <end position="186"/>
    </location>
</feature>
<feature type="signal peptide" evidence="2">
    <location>
        <begin position="1"/>
        <end position="16"/>
    </location>
</feature>
<dbReference type="EMBL" id="KN837234">
    <property type="protein sequence ID" value="KIJ31951.1"/>
    <property type="molecule type" value="Genomic_DNA"/>
</dbReference>
<feature type="compositionally biased region" description="Low complexity" evidence="1">
    <location>
        <begin position="169"/>
        <end position="186"/>
    </location>
</feature>
<evidence type="ECO:0000313" key="4">
    <source>
        <dbReference type="Proteomes" id="UP000054279"/>
    </source>
</evidence>
<feature type="chain" id="PRO_5002221405" evidence="2">
    <location>
        <begin position="17"/>
        <end position="282"/>
    </location>
</feature>
<gene>
    <name evidence="3" type="ORF">M422DRAFT_266315</name>
</gene>
<dbReference type="Proteomes" id="UP000054279">
    <property type="component" value="Unassembled WGS sequence"/>
</dbReference>
<evidence type="ECO:0000256" key="1">
    <source>
        <dbReference type="SAM" id="MobiDB-lite"/>
    </source>
</evidence>
<accession>A0A0C9V3B9</accession>
<proteinExistence type="predicted"/>
<evidence type="ECO:0000313" key="3">
    <source>
        <dbReference type="EMBL" id="KIJ31951.1"/>
    </source>
</evidence>